<dbReference type="EMBL" id="JARRIG010000002">
    <property type="protein sequence ID" value="MFA4804055.1"/>
    <property type="molecule type" value="Genomic_DNA"/>
</dbReference>
<feature type="transmembrane region" description="Helical" evidence="1">
    <location>
        <begin position="177"/>
        <end position="195"/>
    </location>
</feature>
<evidence type="ECO:0000256" key="1">
    <source>
        <dbReference type="SAM" id="Phobius"/>
    </source>
</evidence>
<keyword evidence="1" id="KW-0812">Transmembrane</keyword>
<proteinExistence type="predicted"/>
<sequence>MEVKIVKKALLVLLLFVPFVSAQSINITPYFDGYATVEIEVPVDDYATQVTASLVGDHYEDIFVIDENGNPLEYSINGNKIIINTQDAQIVKIVYTTSDLIRQEGLVWTLSLNSEYPVSVILPEGASLVDVSDVPLEVEGNKITLPAGEIEMSFTTQEVGTGVEDVTTRKEGTSTRTIFALGTILLVLVVGFILWKR</sequence>
<evidence type="ECO:0000313" key="3">
    <source>
        <dbReference type="Proteomes" id="UP001571980"/>
    </source>
</evidence>
<keyword evidence="3" id="KW-1185">Reference proteome</keyword>
<gene>
    <name evidence="2" type="ORF">P8X34_04780</name>
</gene>
<accession>A0ABV4T2V6</accession>
<comment type="caution">
    <text evidence="2">The sequence shown here is derived from an EMBL/GenBank/DDBJ whole genome shotgun (WGS) entry which is preliminary data.</text>
</comment>
<name>A0ABV4T2V6_9EURY</name>
<reference evidence="2 3" key="1">
    <citation type="submission" date="2023-03" db="EMBL/GenBank/DDBJ databases">
        <title>Speciation in Pyrococcus: adaptation to high temperature as a mechanism.</title>
        <authorList>
            <person name="Gu J."/>
        </authorList>
    </citation>
    <scope>NUCLEOTIDE SEQUENCE [LARGE SCALE GENOMIC DNA]</scope>
    <source>
        <strain evidence="2 3">LMOA34</strain>
    </source>
</reference>
<keyword evidence="1" id="KW-0472">Membrane</keyword>
<keyword evidence="1" id="KW-1133">Transmembrane helix</keyword>
<evidence type="ECO:0000313" key="2">
    <source>
        <dbReference type="EMBL" id="MFA4804055.1"/>
    </source>
</evidence>
<dbReference type="Proteomes" id="UP001571980">
    <property type="component" value="Unassembled WGS sequence"/>
</dbReference>
<protein>
    <submittedName>
        <fullName evidence="2">Uncharacterized protein</fullName>
    </submittedName>
</protein>
<dbReference type="RefSeq" id="WP_372838882.1">
    <property type="nucleotide sequence ID" value="NZ_JARRIC010000002.1"/>
</dbReference>
<organism evidence="2 3">
    <name type="scientific">Pyrococcus kukulkanii</name>
    <dbReference type="NCBI Taxonomy" id="1609559"/>
    <lineage>
        <taxon>Archaea</taxon>
        <taxon>Methanobacteriati</taxon>
        <taxon>Methanobacteriota</taxon>
        <taxon>Thermococci</taxon>
        <taxon>Thermococcales</taxon>
        <taxon>Thermococcaceae</taxon>
        <taxon>Pyrococcus</taxon>
    </lineage>
</organism>